<keyword evidence="1" id="KW-0812">Transmembrane</keyword>
<dbReference type="Proteomes" id="UP001172102">
    <property type="component" value="Unassembled WGS sequence"/>
</dbReference>
<keyword evidence="3" id="KW-1185">Reference proteome</keyword>
<dbReference type="EMBL" id="JAUKUA010000005">
    <property type="protein sequence ID" value="KAK0711506.1"/>
    <property type="molecule type" value="Genomic_DNA"/>
</dbReference>
<reference evidence="2" key="1">
    <citation type="submission" date="2023-06" db="EMBL/GenBank/DDBJ databases">
        <title>Genome-scale phylogeny and comparative genomics of the fungal order Sordariales.</title>
        <authorList>
            <consortium name="Lawrence Berkeley National Laboratory"/>
            <person name="Hensen N."/>
            <person name="Bonometti L."/>
            <person name="Westerberg I."/>
            <person name="Brannstrom I.O."/>
            <person name="Guillou S."/>
            <person name="Cros-Aarteil S."/>
            <person name="Calhoun S."/>
            <person name="Haridas S."/>
            <person name="Kuo A."/>
            <person name="Mondo S."/>
            <person name="Pangilinan J."/>
            <person name="Riley R."/>
            <person name="Labutti K."/>
            <person name="Andreopoulos B."/>
            <person name="Lipzen A."/>
            <person name="Chen C."/>
            <person name="Yanf M."/>
            <person name="Daum C."/>
            <person name="Ng V."/>
            <person name="Clum A."/>
            <person name="Steindorff A."/>
            <person name="Ohm R."/>
            <person name="Martin F."/>
            <person name="Silar P."/>
            <person name="Natvig D."/>
            <person name="Lalanne C."/>
            <person name="Gautier V."/>
            <person name="Ament-Velasquez S.L."/>
            <person name="Kruys A."/>
            <person name="Hutchinson M.I."/>
            <person name="Powell A.J."/>
            <person name="Barry K."/>
            <person name="Miller A.N."/>
            <person name="Grigoriev I.V."/>
            <person name="Debuchy R."/>
            <person name="Gladieux P."/>
            <person name="Thoren M.H."/>
            <person name="Johannesson H."/>
        </authorList>
    </citation>
    <scope>NUCLEOTIDE SEQUENCE</scope>
    <source>
        <strain evidence="2">SMH4607-1</strain>
    </source>
</reference>
<evidence type="ECO:0000313" key="3">
    <source>
        <dbReference type="Proteomes" id="UP001172102"/>
    </source>
</evidence>
<protein>
    <submittedName>
        <fullName evidence="2">Uncharacterized protein</fullName>
    </submittedName>
</protein>
<evidence type="ECO:0000256" key="1">
    <source>
        <dbReference type="SAM" id="Phobius"/>
    </source>
</evidence>
<sequence length="205" mass="24145">MGWISATAAQIGDMISTHIKVSPAGLCMTPRWFIYVWDQGGRGIKRSGGFLCACVHGPVEAAIQSAFYMRDREQERIRDRNQRRPASGTGHCRAYYLPCLKRMKVVGCLIFWSLVLDVCFLWRLTISHVGWYYLCRVLWLRGRILTTFLRTLRLVQTTINMHNYEQPQILFQYKYMYWFDKMNTKFWGDTTPFSHYANNAKYINK</sequence>
<keyword evidence="1" id="KW-0472">Membrane</keyword>
<accession>A0AA40A919</accession>
<dbReference type="AlphaFoldDB" id="A0AA40A919"/>
<proteinExistence type="predicted"/>
<organism evidence="2 3">
    <name type="scientific">Lasiosphaeris hirsuta</name>
    <dbReference type="NCBI Taxonomy" id="260670"/>
    <lineage>
        <taxon>Eukaryota</taxon>
        <taxon>Fungi</taxon>
        <taxon>Dikarya</taxon>
        <taxon>Ascomycota</taxon>
        <taxon>Pezizomycotina</taxon>
        <taxon>Sordariomycetes</taxon>
        <taxon>Sordariomycetidae</taxon>
        <taxon>Sordariales</taxon>
        <taxon>Lasiosphaeriaceae</taxon>
        <taxon>Lasiosphaeris</taxon>
    </lineage>
</organism>
<evidence type="ECO:0000313" key="2">
    <source>
        <dbReference type="EMBL" id="KAK0711506.1"/>
    </source>
</evidence>
<feature type="transmembrane region" description="Helical" evidence="1">
    <location>
        <begin position="105"/>
        <end position="125"/>
    </location>
</feature>
<keyword evidence="1" id="KW-1133">Transmembrane helix</keyword>
<gene>
    <name evidence="2" type="ORF">B0H67DRAFT_292744</name>
</gene>
<name>A0AA40A919_9PEZI</name>
<comment type="caution">
    <text evidence="2">The sequence shown here is derived from an EMBL/GenBank/DDBJ whole genome shotgun (WGS) entry which is preliminary data.</text>
</comment>